<dbReference type="EMBL" id="JAWDIE010000015">
    <property type="protein sequence ID" value="MEJ7138803.1"/>
    <property type="molecule type" value="Genomic_DNA"/>
</dbReference>
<evidence type="ECO:0000313" key="1">
    <source>
        <dbReference type="EMBL" id="MEJ7138803.1"/>
    </source>
</evidence>
<comment type="caution">
    <text evidence="1">The sequence shown here is derived from an EMBL/GenBank/DDBJ whole genome shotgun (WGS) entry which is preliminary data.</text>
</comment>
<gene>
    <name evidence="1" type="ORF">RV045_10255</name>
</gene>
<dbReference type="Proteomes" id="UP001364695">
    <property type="component" value="Unassembled WGS sequence"/>
</dbReference>
<reference evidence="1" key="1">
    <citation type="submission" date="2023-10" db="EMBL/GenBank/DDBJ databases">
        <title>Amphibacter perezi, gen. nov., sp. nov. a novel taxa of the family Comamonadaceae, class Betaproteobacteria isolated from the skin microbiota of Pelophylax perezi from different populations.</title>
        <authorList>
            <person name="Costa S."/>
            <person name="Proenca D.N."/>
            <person name="Lopes I."/>
            <person name="Morais P.V."/>
        </authorList>
    </citation>
    <scope>NUCLEOTIDE SEQUENCE</scope>
    <source>
        <strain evidence="1">SL12-8</strain>
    </source>
</reference>
<dbReference type="EC" id="3.4.11.-" evidence="1"/>
<sequence length="608" mass="66119">MSLALDHASSPAQRLAHARKLLQALGAQALVVPSSDPHLSEYLPERWNTRAWISGFTGSAGVAVITADAAGVLTDSRYWTQAAAQLAGSGFELVRAEQGSTLDVARWLNSHLAQGATVIVDGQVLSLSAWQTLQFELTTHGIALRGDIDAFDSLWADRPGLPQAPVWRHSPPYATVSVEDRLATLRAQMAAEGATHLWLATLDDIAWLLNLRGSDVDYNPVFVAHALVDAREVRLFIEPGKVEPALAAALAESAIWLHDYPQIAPALAGLPHDAVLMLDPARVTHGLRQQVPAHVKVREQLCPVMMAKACKTPQELAHVRQAMEHDGAAMAAFYARFEAALAAGQTVTELTVDEWLSAERARQPGFVSLSFSTIAGWNANGALPHYRALPEAHATISGNGLLLIDSGGQYLGGTTDITRVWAIGMPSSEHKRDCTRVLQGMIALSRTVYPVGTPGPMLDAIARAPLWAEGLDFGHGTGHGVGYCLNVHEPPQRISKALPRPETALREGMITSIEPGVYREGHWGVRFENLVASVPFATHERGTFGEMLAFETLTLCPIDTRCLEAALMRPDEIDWLNAYHAEVWRRVSPHVQGAARDWLQARTRPWMS</sequence>
<name>A0ACC6P3M3_9BURK</name>
<keyword evidence="1" id="KW-0645">Protease</keyword>
<keyword evidence="2" id="KW-1185">Reference proteome</keyword>
<evidence type="ECO:0000313" key="2">
    <source>
        <dbReference type="Proteomes" id="UP001364695"/>
    </source>
</evidence>
<keyword evidence="1" id="KW-0031">Aminopeptidase</keyword>
<accession>A0ACC6P3M3</accession>
<organism evidence="1 2">
    <name type="scientific">Amphibiibacter pelophylacis</name>
    <dbReference type="NCBI Taxonomy" id="1799477"/>
    <lineage>
        <taxon>Bacteria</taxon>
        <taxon>Pseudomonadati</taxon>
        <taxon>Pseudomonadota</taxon>
        <taxon>Betaproteobacteria</taxon>
        <taxon>Burkholderiales</taxon>
        <taxon>Sphaerotilaceae</taxon>
        <taxon>Amphibiibacter</taxon>
    </lineage>
</organism>
<protein>
    <submittedName>
        <fullName evidence="1">Aminopeptidase P family protein</fullName>
        <ecNumber evidence="1">3.4.11.-</ecNumber>
    </submittedName>
</protein>
<keyword evidence="1" id="KW-0378">Hydrolase</keyword>
<proteinExistence type="predicted"/>